<protein>
    <recommendedName>
        <fullName evidence="5">Transmembrane protein</fullName>
    </recommendedName>
</protein>
<feature type="region of interest" description="Disordered" evidence="1">
    <location>
        <begin position="213"/>
        <end position="238"/>
    </location>
</feature>
<evidence type="ECO:0000256" key="2">
    <source>
        <dbReference type="SAM" id="Phobius"/>
    </source>
</evidence>
<reference evidence="3" key="2">
    <citation type="submission" date="2013-10" db="EMBL/GenBank/DDBJ databases">
        <authorList>
            <person name="Aslett M."/>
        </authorList>
    </citation>
    <scope>NUCLEOTIDE SEQUENCE</scope>
    <source>
        <strain evidence="3">Houghton</strain>
    </source>
</reference>
<dbReference type="VEuPathDB" id="ToxoDB:EAH_00022570"/>
<gene>
    <name evidence="3" type="ORF">EAH_00022570</name>
</gene>
<evidence type="ECO:0000256" key="1">
    <source>
        <dbReference type="SAM" id="MobiDB-lite"/>
    </source>
</evidence>
<feature type="region of interest" description="Disordered" evidence="1">
    <location>
        <begin position="120"/>
        <end position="159"/>
    </location>
</feature>
<dbReference type="GeneID" id="25270327"/>
<feature type="compositionally biased region" description="Basic residues" evidence="1">
    <location>
        <begin position="486"/>
        <end position="497"/>
    </location>
</feature>
<dbReference type="AlphaFoldDB" id="U6GAA3"/>
<keyword evidence="2" id="KW-0472">Membrane</keyword>
<name>U6GAA3_EIMAC</name>
<keyword evidence="2" id="KW-1133">Transmembrane helix</keyword>
<evidence type="ECO:0000313" key="3">
    <source>
        <dbReference type="EMBL" id="CDI77201.1"/>
    </source>
</evidence>
<accession>U6GAA3</accession>
<feature type="transmembrane region" description="Helical" evidence="2">
    <location>
        <begin position="53"/>
        <end position="74"/>
    </location>
</feature>
<keyword evidence="2" id="KW-0812">Transmembrane</keyword>
<sequence length="644" mass="69731">MHNAMGTTPFGVVETPIDAVPAVGGLYVSNNTSVKSSGASIPSVGLNGLHSKVLFRVATALLLPIILAVSFCVLQRARAPPPAPMLRRLASIDGESTDSQKGSDTEELCEELWASWSPLRTDWDQASPPSPSISEEGLGEARSALKRRNTSSSQLEEGVGGVKIARQEKFPMDLAVGLVAGNGFESPEMLQPRPSTSCHVSSAQEGLQLTGVQNNAPTTAQPGTASHSTHPALSPDGQTMSGIIQWMDELLQEYGEELEELHGASRQLVKLTEPAPSIAAQQFDIAGTAQPVANTVAGHQAKGGIDWSNEGHGNHPLPSQGWASVASEQLPFFAPQGNSMLLLDLPVQAVHTTREFTDGQQQSGGQILPGELPGALLPTYGSGGQQIDLQTIQQPQQACSSHFTGGPFKSYTIALPSYTISSVDPIAQPAQHWGPQEFEPQLSTQLGGSAIRFIPSSGRHDSSLSTSLLAHEQASAVSVIGSPKPPPKRTAAKRSVPKRTQETPPPEPGRGGKTDYHNQKTDYHNHLFYRLPKPDYVWSACEVLGTLMNMHLWWDAYMDELLTVPEMMISRPEKSRDHVALAERLLTALKVYGTGRRPCAREIVELKQELLCKETSPRRFRSRLWDPWRHDNMRSLGSSWSDSH</sequence>
<organism evidence="3 4">
    <name type="scientific">Eimeria acervulina</name>
    <name type="common">Coccidian parasite</name>
    <dbReference type="NCBI Taxonomy" id="5801"/>
    <lineage>
        <taxon>Eukaryota</taxon>
        <taxon>Sar</taxon>
        <taxon>Alveolata</taxon>
        <taxon>Apicomplexa</taxon>
        <taxon>Conoidasida</taxon>
        <taxon>Coccidia</taxon>
        <taxon>Eucoccidiorida</taxon>
        <taxon>Eimeriorina</taxon>
        <taxon>Eimeriidae</taxon>
        <taxon>Eimeria</taxon>
    </lineage>
</organism>
<evidence type="ECO:0008006" key="5">
    <source>
        <dbReference type="Google" id="ProtNLM"/>
    </source>
</evidence>
<dbReference type="EMBL" id="HG670584">
    <property type="protein sequence ID" value="CDI77201.1"/>
    <property type="molecule type" value="Genomic_DNA"/>
</dbReference>
<dbReference type="OMA" id="CNTAMLA"/>
<reference evidence="3" key="1">
    <citation type="submission" date="2013-10" db="EMBL/GenBank/DDBJ databases">
        <title>Genomic analysis of the causative agents of coccidiosis in chickens.</title>
        <authorList>
            <person name="Reid A.J."/>
            <person name="Blake D."/>
            <person name="Billington K."/>
            <person name="Browne H."/>
            <person name="Dunn M."/>
            <person name="Hung S."/>
            <person name="Kawahara F."/>
            <person name="Miranda-Saavedra D."/>
            <person name="Mourier T."/>
            <person name="Nagra H."/>
            <person name="Otto T.D."/>
            <person name="Rawlings N."/>
            <person name="Sanchez A."/>
            <person name="Sanders M."/>
            <person name="Subramaniam C."/>
            <person name="Tay Y."/>
            <person name="Dear P."/>
            <person name="Doerig C."/>
            <person name="Gruber A."/>
            <person name="Parkinson J."/>
            <person name="Shirley M."/>
            <person name="Wan K.L."/>
            <person name="Berriman M."/>
            <person name="Tomley F."/>
            <person name="Pain A."/>
        </authorList>
    </citation>
    <scope>NUCLEOTIDE SEQUENCE</scope>
    <source>
        <strain evidence="3">Houghton</strain>
    </source>
</reference>
<proteinExistence type="predicted"/>
<keyword evidence="4" id="KW-1185">Reference proteome</keyword>
<dbReference type="Proteomes" id="UP000018050">
    <property type="component" value="Unassembled WGS sequence"/>
</dbReference>
<dbReference type="OrthoDB" id="348994at2759"/>
<evidence type="ECO:0000313" key="4">
    <source>
        <dbReference type="Proteomes" id="UP000018050"/>
    </source>
</evidence>
<feature type="region of interest" description="Disordered" evidence="1">
    <location>
        <begin position="475"/>
        <end position="517"/>
    </location>
</feature>
<dbReference type="RefSeq" id="XP_013252396.1">
    <property type="nucleotide sequence ID" value="XM_013396942.1"/>
</dbReference>